<dbReference type="GO" id="GO:0016020">
    <property type="term" value="C:membrane"/>
    <property type="evidence" value="ECO:0007669"/>
    <property type="project" value="TreeGrafter"/>
</dbReference>
<dbReference type="InterPro" id="IPR023485">
    <property type="entry name" value="Ptyr_pPase"/>
</dbReference>
<dbReference type="CDD" id="cd24003">
    <property type="entry name" value="ASKHA_NBD_GDA1_CD39_NTPase"/>
    <property type="match status" value="1"/>
</dbReference>
<evidence type="ECO:0000313" key="7">
    <source>
        <dbReference type="EMBL" id="CAE8642208.1"/>
    </source>
</evidence>
<organism evidence="7 8">
    <name type="scientific">Polarella glacialis</name>
    <name type="common">Dinoflagellate</name>
    <dbReference type="NCBI Taxonomy" id="89957"/>
    <lineage>
        <taxon>Eukaryota</taxon>
        <taxon>Sar</taxon>
        <taxon>Alveolata</taxon>
        <taxon>Dinophyceae</taxon>
        <taxon>Suessiales</taxon>
        <taxon>Suessiaceae</taxon>
        <taxon>Polarella</taxon>
    </lineage>
</organism>
<dbReference type="Proteomes" id="UP000654075">
    <property type="component" value="Unassembled WGS sequence"/>
</dbReference>
<evidence type="ECO:0000313" key="8">
    <source>
        <dbReference type="Proteomes" id="UP000654075"/>
    </source>
</evidence>
<keyword evidence="4" id="KW-0067">ATP-binding</keyword>
<gene>
    <name evidence="7" type="ORF">PGLA1383_LOCUS56738</name>
</gene>
<comment type="caution">
    <text evidence="7">The sequence shown here is derived from an EMBL/GenBank/DDBJ whole genome shotgun (WGS) entry which is preliminary data.</text>
</comment>
<dbReference type="Gene3D" id="3.30.420.40">
    <property type="match status" value="1"/>
</dbReference>
<dbReference type="InterPro" id="IPR000407">
    <property type="entry name" value="GDA1_CD39_NTPase"/>
</dbReference>
<keyword evidence="2" id="KW-0378">Hydrolase</keyword>
<protein>
    <recommendedName>
        <fullName evidence="6">Phosphotyrosine protein phosphatase I domain-containing protein</fullName>
    </recommendedName>
</protein>
<sequence>MPALRLKRRHAGHTAAAALMATALACCALVSSWKTPAFALGRMCTDRPGQLPTCMAALGGKAEGKVEMTAEVGRVTIDPLYRVTPQASAFEKGRQPLQVLVLGEANLCRSPLAAEMLRQQLAKAGLSAMVGCESRAVQDYNKGEAMPENIRQASAVTSLGLPQDSLAEHRARKWVPEWDVCDFDLLVAVDRYVAADAMKEVAIWDTIQHEVEYCSKIRGLYEFGEGIEVEDPIYGNFGDQAEKAAMTRTMAALQPAVSGHFAQREAQRSVTSIARAWDYGIMIDAGSGGTRLHIFRWPRRVADPLNPLYPAVAEPQELFSLAVNPGVSSFKDNISGLEPHMAELLQGATSQLEALQESWYLIPIYLKATAGGRDLYQDVRDDIFAKIRAILFACPFRFESRYWARTISGEEEGAHAWLTANLVLGTYRDPSHTFGTLDMGGASTQIAFVPQDTSIIANYFPMRLGNIQLHLYIKSYLQFGYRDANQRTLISMLQHGKASGSASDPLVHPCFPKSVRFQAPLEVPFVMEGGRSVWILGSGDLKQCLEGATRLLALHERCFVPSKSRSFGGISSDGACGIAGTYQPSVDGGQFIAMGQYTKLAKKMGLPLGQYVSLDEFYVGVERLCADSNPTIFEAEVDAPEALQANSTLRFHRYLQDPLLGSSRRLRAEDALHTLVQDPMQLPISRCWKAAWFYLVLRKGMRFEGHTKQIQFAEEINGQPTGWALGAMASEVNDFPWSSGRSGQPGGPEPMIFAAAAEAPSHLSQTLLLAVALGFAFGLLTAALLAAVWLRRVTPDQVGYCHLLAA</sequence>
<feature type="transmembrane region" description="Helical" evidence="5">
    <location>
        <begin position="767"/>
        <end position="790"/>
    </location>
</feature>
<dbReference type="EMBL" id="CAJNNV010033132">
    <property type="protein sequence ID" value="CAE8642208.1"/>
    <property type="molecule type" value="Genomic_DNA"/>
</dbReference>
<keyword evidence="8" id="KW-1185">Reference proteome</keyword>
<keyword evidence="5" id="KW-1133">Transmembrane helix</keyword>
<keyword evidence="4" id="KW-0547">Nucleotide-binding</keyword>
<dbReference type="GO" id="GO:0005524">
    <property type="term" value="F:ATP binding"/>
    <property type="evidence" value="ECO:0007669"/>
    <property type="project" value="UniProtKB-KW"/>
</dbReference>
<accession>A0A813HXE6</accession>
<evidence type="ECO:0000256" key="5">
    <source>
        <dbReference type="SAM" id="Phobius"/>
    </source>
</evidence>
<evidence type="ECO:0000256" key="2">
    <source>
        <dbReference type="ARBA" id="ARBA00022801"/>
    </source>
</evidence>
<feature type="active site" description="Proton acceptor" evidence="3">
    <location>
        <position position="412"/>
    </location>
</feature>
<evidence type="ECO:0000256" key="3">
    <source>
        <dbReference type="PIRSR" id="PIRSR600407-1"/>
    </source>
</evidence>
<dbReference type="PROSITE" id="PS51257">
    <property type="entry name" value="PROKAR_LIPOPROTEIN"/>
    <property type="match status" value="1"/>
</dbReference>
<feature type="binding site" evidence="4">
    <location>
        <begin position="441"/>
        <end position="445"/>
    </location>
    <ligand>
        <name>ATP</name>
        <dbReference type="ChEBI" id="CHEBI:30616"/>
    </ligand>
</feature>
<dbReference type="GO" id="GO:0017110">
    <property type="term" value="F:nucleoside diphosphate phosphatase activity"/>
    <property type="evidence" value="ECO:0007669"/>
    <property type="project" value="TreeGrafter"/>
</dbReference>
<dbReference type="GO" id="GO:0009134">
    <property type="term" value="P:nucleoside diphosphate catabolic process"/>
    <property type="evidence" value="ECO:0007669"/>
    <property type="project" value="TreeGrafter"/>
</dbReference>
<keyword evidence="5" id="KW-0812">Transmembrane</keyword>
<proteinExistence type="inferred from homology"/>
<dbReference type="InterPro" id="IPR036196">
    <property type="entry name" value="Ptyr_pPase_sf"/>
</dbReference>
<dbReference type="Pfam" id="PF01451">
    <property type="entry name" value="LMWPc"/>
    <property type="match status" value="1"/>
</dbReference>
<dbReference type="Gene3D" id="3.30.420.150">
    <property type="entry name" value="Exopolyphosphatase. Domain 2"/>
    <property type="match status" value="1"/>
</dbReference>
<keyword evidence="5" id="KW-0472">Membrane</keyword>
<dbReference type="Pfam" id="PF01150">
    <property type="entry name" value="GDA1_CD39"/>
    <property type="match status" value="2"/>
</dbReference>
<evidence type="ECO:0000259" key="6">
    <source>
        <dbReference type="Pfam" id="PF01451"/>
    </source>
</evidence>
<feature type="domain" description="Phosphotyrosine protein phosphatase I" evidence="6">
    <location>
        <begin position="99"/>
        <end position="236"/>
    </location>
</feature>
<dbReference type="Gene3D" id="3.40.50.2300">
    <property type="match status" value="1"/>
</dbReference>
<evidence type="ECO:0000256" key="1">
    <source>
        <dbReference type="ARBA" id="ARBA00009283"/>
    </source>
</evidence>
<dbReference type="OrthoDB" id="6372431at2759"/>
<dbReference type="AlphaFoldDB" id="A0A813HXE6"/>
<comment type="similarity">
    <text evidence="1">Belongs to the GDA1/CD39 NTPase family.</text>
</comment>
<name>A0A813HXE6_POLGL</name>
<reference evidence="7" key="1">
    <citation type="submission" date="2021-02" db="EMBL/GenBank/DDBJ databases">
        <authorList>
            <person name="Dougan E. K."/>
            <person name="Rhodes N."/>
            <person name="Thang M."/>
            <person name="Chan C."/>
        </authorList>
    </citation>
    <scope>NUCLEOTIDE SEQUENCE</scope>
</reference>
<evidence type="ECO:0000256" key="4">
    <source>
        <dbReference type="PIRSR" id="PIRSR600407-2"/>
    </source>
</evidence>
<dbReference type="PANTHER" id="PTHR11782:SF83">
    <property type="entry name" value="GUANOSINE-DIPHOSPHATASE"/>
    <property type="match status" value="1"/>
</dbReference>
<dbReference type="SUPFAM" id="SSF52788">
    <property type="entry name" value="Phosphotyrosine protein phosphatases I"/>
    <property type="match status" value="1"/>
</dbReference>
<dbReference type="PANTHER" id="PTHR11782">
    <property type="entry name" value="ADENOSINE/GUANOSINE DIPHOSPHATASE"/>
    <property type="match status" value="1"/>
</dbReference>